<dbReference type="AlphaFoldDB" id="A0A5C6P8A3"/>
<feature type="domain" description="Reverse transcriptase" evidence="4">
    <location>
        <begin position="4"/>
        <end position="54"/>
    </location>
</feature>
<dbReference type="EMBL" id="RHFK02000005">
    <property type="protein sequence ID" value="TWW75416.1"/>
    <property type="molecule type" value="Genomic_DNA"/>
</dbReference>
<dbReference type="PANTHER" id="PTHR24559:SF435">
    <property type="entry name" value="RIBONUCLEASE H"/>
    <property type="match status" value="1"/>
</dbReference>
<evidence type="ECO:0000313" key="6">
    <source>
        <dbReference type="Proteomes" id="UP000324091"/>
    </source>
</evidence>
<dbReference type="SUPFAM" id="SSF56672">
    <property type="entry name" value="DNA/RNA polymerases"/>
    <property type="match status" value="1"/>
</dbReference>
<dbReference type="InterPro" id="IPR043502">
    <property type="entry name" value="DNA/RNA_pol_sf"/>
</dbReference>
<dbReference type="Gene3D" id="3.30.70.270">
    <property type="match status" value="1"/>
</dbReference>
<reference evidence="5 6" key="1">
    <citation type="submission" date="2019-04" db="EMBL/GenBank/DDBJ databases">
        <title>Chromosome genome assembly for Takifugu flavidus.</title>
        <authorList>
            <person name="Xiao S."/>
        </authorList>
    </citation>
    <scope>NUCLEOTIDE SEQUENCE [LARGE SCALE GENOMIC DNA]</scope>
    <source>
        <strain evidence="5">HTHZ2018</strain>
        <tissue evidence="5">Muscle</tissue>
    </source>
</reference>
<gene>
    <name evidence="5" type="ORF">D4764_13G0000780</name>
</gene>
<dbReference type="PANTHER" id="PTHR24559">
    <property type="entry name" value="TRANSPOSON TY3-I GAG-POL POLYPROTEIN"/>
    <property type="match status" value="1"/>
</dbReference>
<comment type="similarity">
    <text evidence="1">Belongs to the beta type-B retroviral polymerase family. HERV class-II K(HML-2) pol subfamily.</text>
</comment>
<dbReference type="EC" id="3.1.26.4" evidence="2"/>
<name>A0A5C6P8A3_9TELE</name>
<dbReference type="GO" id="GO:0004523">
    <property type="term" value="F:RNA-DNA hybrid ribonuclease activity"/>
    <property type="evidence" value="ECO:0007669"/>
    <property type="project" value="UniProtKB-EC"/>
</dbReference>
<dbReference type="InterPro" id="IPR043128">
    <property type="entry name" value="Rev_trsase/Diguanyl_cyclase"/>
</dbReference>
<evidence type="ECO:0000259" key="4">
    <source>
        <dbReference type="Pfam" id="PF00078"/>
    </source>
</evidence>
<evidence type="ECO:0000256" key="3">
    <source>
        <dbReference type="SAM" id="MobiDB-lite"/>
    </source>
</evidence>
<dbReference type="Pfam" id="PF00078">
    <property type="entry name" value="RVT_1"/>
    <property type="match status" value="1"/>
</dbReference>
<dbReference type="InterPro" id="IPR053134">
    <property type="entry name" value="RNA-dir_DNA_polymerase"/>
</dbReference>
<keyword evidence="6" id="KW-1185">Reference proteome</keyword>
<evidence type="ECO:0000313" key="5">
    <source>
        <dbReference type="EMBL" id="TWW75416.1"/>
    </source>
</evidence>
<sequence length="106" mass="12496">MNMLQVLVYLDDLIIFGKTLAEHEERLVKVLDRLQEARLKISLNKCQFCQTKVKGTLLLMAGWVEREEKGGGQVEDREERRGEERRGEERRGEERRGTEHRTWPST</sequence>
<dbReference type="Proteomes" id="UP000324091">
    <property type="component" value="Chromosome 13"/>
</dbReference>
<protein>
    <recommendedName>
        <fullName evidence="2">ribonuclease H</fullName>
        <ecNumber evidence="2">3.1.26.4</ecNumber>
    </recommendedName>
</protein>
<comment type="caution">
    <text evidence="5">The sequence shown here is derived from an EMBL/GenBank/DDBJ whole genome shotgun (WGS) entry which is preliminary data.</text>
</comment>
<feature type="region of interest" description="Disordered" evidence="3">
    <location>
        <begin position="68"/>
        <end position="106"/>
    </location>
</feature>
<accession>A0A5C6P8A3</accession>
<organism evidence="5 6">
    <name type="scientific">Takifugu flavidus</name>
    <name type="common">sansaifugu</name>
    <dbReference type="NCBI Taxonomy" id="433684"/>
    <lineage>
        <taxon>Eukaryota</taxon>
        <taxon>Metazoa</taxon>
        <taxon>Chordata</taxon>
        <taxon>Craniata</taxon>
        <taxon>Vertebrata</taxon>
        <taxon>Euteleostomi</taxon>
        <taxon>Actinopterygii</taxon>
        <taxon>Neopterygii</taxon>
        <taxon>Teleostei</taxon>
        <taxon>Neoteleostei</taxon>
        <taxon>Acanthomorphata</taxon>
        <taxon>Eupercaria</taxon>
        <taxon>Tetraodontiformes</taxon>
        <taxon>Tetradontoidea</taxon>
        <taxon>Tetraodontidae</taxon>
        <taxon>Takifugu</taxon>
    </lineage>
</organism>
<proteinExistence type="inferred from homology"/>
<evidence type="ECO:0000256" key="1">
    <source>
        <dbReference type="ARBA" id="ARBA00010879"/>
    </source>
</evidence>
<dbReference type="InterPro" id="IPR000477">
    <property type="entry name" value="RT_dom"/>
</dbReference>
<evidence type="ECO:0000256" key="2">
    <source>
        <dbReference type="ARBA" id="ARBA00012180"/>
    </source>
</evidence>